<gene>
    <name evidence="1" type="ORF">ACFQY0_14745</name>
</gene>
<organism evidence="1 2">
    <name type="scientific">Haloferula chungangensis</name>
    <dbReference type="NCBI Taxonomy" id="1048331"/>
    <lineage>
        <taxon>Bacteria</taxon>
        <taxon>Pseudomonadati</taxon>
        <taxon>Verrucomicrobiota</taxon>
        <taxon>Verrucomicrobiia</taxon>
        <taxon>Verrucomicrobiales</taxon>
        <taxon>Verrucomicrobiaceae</taxon>
        <taxon>Haloferula</taxon>
    </lineage>
</organism>
<evidence type="ECO:0000313" key="2">
    <source>
        <dbReference type="Proteomes" id="UP001596472"/>
    </source>
</evidence>
<keyword evidence="2" id="KW-1185">Reference proteome</keyword>
<name>A0ABW2LA68_9BACT</name>
<sequence>MNRAQIRGLLVIVSAGCLYLVACDKKTINQEVAALQSENPGVEAHSILRDSFGKAVIVEGELIHFKTKTYSDVLGIRIFWLDDQRLIEPIEIELQVWGLSNDWVGQIGDWVRIGGFEGGYYTGAPRDAFPNEYILALPDLRWVG</sequence>
<reference evidence="2" key="1">
    <citation type="journal article" date="2019" name="Int. J. Syst. Evol. Microbiol.">
        <title>The Global Catalogue of Microorganisms (GCM) 10K type strain sequencing project: providing services to taxonomists for standard genome sequencing and annotation.</title>
        <authorList>
            <consortium name="The Broad Institute Genomics Platform"/>
            <consortium name="The Broad Institute Genome Sequencing Center for Infectious Disease"/>
            <person name="Wu L."/>
            <person name="Ma J."/>
        </authorList>
    </citation>
    <scope>NUCLEOTIDE SEQUENCE [LARGE SCALE GENOMIC DNA]</scope>
    <source>
        <strain evidence="2">CGMCC 4.1467</strain>
    </source>
</reference>
<dbReference type="RefSeq" id="WP_379713791.1">
    <property type="nucleotide sequence ID" value="NZ_JBHTBS010000008.1"/>
</dbReference>
<protein>
    <submittedName>
        <fullName evidence="1">Uncharacterized protein</fullName>
    </submittedName>
</protein>
<dbReference type="Proteomes" id="UP001596472">
    <property type="component" value="Unassembled WGS sequence"/>
</dbReference>
<accession>A0ABW2LA68</accession>
<evidence type="ECO:0000313" key="1">
    <source>
        <dbReference type="EMBL" id="MFC7338450.1"/>
    </source>
</evidence>
<dbReference type="EMBL" id="JBHTBS010000008">
    <property type="protein sequence ID" value="MFC7338450.1"/>
    <property type="molecule type" value="Genomic_DNA"/>
</dbReference>
<comment type="caution">
    <text evidence="1">The sequence shown here is derived from an EMBL/GenBank/DDBJ whole genome shotgun (WGS) entry which is preliminary data.</text>
</comment>
<proteinExistence type="predicted"/>